<dbReference type="Pfam" id="PF14020">
    <property type="entry name" value="DUF4236"/>
    <property type="match status" value="1"/>
</dbReference>
<name>A0A1D3K743_PSEVE</name>
<gene>
    <name evidence="4" type="ORF">PVE_R2G0129</name>
</gene>
<evidence type="ECO:0000313" key="5">
    <source>
        <dbReference type="Proteomes" id="UP000245431"/>
    </source>
</evidence>
<evidence type="ECO:0000256" key="2">
    <source>
        <dbReference type="SAM" id="MobiDB-lite"/>
    </source>
</evidence>
<dbReference type="Proteomes" id="UP000245431">
    <property type="component" value="Chromosome PVE_r2"/>
</dbReference>
<organism evidence="4 5">
    <name type="scientific">Pseudomonas veronii 1YdBTEX2</name>
    <dbReference type="NCBI Taxonomy" id="1295141"/>
    <lineage>
        <taxon>Bacteria</taxon>
        <taxon>Pseudomonadati</taxon>
        <taxon>Pseudomonadota</taxon>
        <taxon>Gammaproteobacteria</taxon>
        <taxon>Pseudomonadales</taxon>
        <taxon>Pseudomonadaceae</taxon>
        <taxon>Pseudomonas</taxon>
    </lineage>
</organism>
<protein>
    <recommendedName>
        <fullName evidence="3">DUF4236 domain-containing protein</fullName>
    </recommendedName>
</protein>
<dbReference type="EMBL" id="LT599584">
    <property type="protein sequence ID" value="SBW84159.1"/>
    <property type="molecule type" value="Genomic_DNA"/>
</dbReference>
<evidence type="ECO:0000259" key="3">
    <source>
        <dbReference type="Pfam" id="PF14020"/>
    </source>
</evidence>
<feature type="coiled-coil region" evidence="1">
    <location>
        <begin position="171"/>
        <end position="202"/>
    </location>
</feature>
<evidence type="ECO:0000256" key="1">
    <source>
        <dbReference type="SAM" id="Coils"/>
    </source>
</evidence>
<reference evidence="5" key="1">
    <citation type="submission" date="2016-07" db="EMBL/GenBank/DDBJ databases">
        <authorList>
            <person name="Florea S."/>
            <person name="Webb J.S."/>
            <person name="Jaromczyk J."/>
            <person name="Schardl C.L."/>
        </authorList>
    </citation>
    <scope>NUCLEOTIDE SEQUENCE [LARGE SCALE GENOMIC DNA]</scope>
    <source>
        <strain evidence="5">1YdBTEX2</strain>
    </source>
</reference>
<dbReference type="AlphaFoldDB" id="A0A1D3K743"/>
<evidence type="ECO:0000313" key="4">
    <source>
        <dbReference type="EMBL" id="SBW84159.1"/>
    </source>
</evidence>
<sequence length="397" mass="43498">MGFRFSKRITIVPGVRLNISGKGVSTSIGPRGLSMTMGRNGTYLNAGLPGTGLSYRERIDRPSRSSSSQPGPAGSEYSGQVKVKVNDDGTLLITDMDDIELPAAVIKRVKSEMADSIQDLLTKAADKVNQDLESCLGVHLLTPRPGAMPVIPAPFAIEEPTRPTQQTPGLMDRMLLRSAKIEREAESAEEQYRQDLANWQATRDAHEFERTEIEKAFRLAAKGFSAQMERALDYVLSGIAWPKETQVDYEFSQDVTGVALDVDLPDEGDIPQRSAEARGNGKLTFKNRSDAQVRRDFVALCYGSLFRVVGEVFALLPAIQKILVSGYIQRDNPATGTVDDQYVLSVLVARDQWGAIDFNRLDAIDPAATLNACGAVVKLDRSARFVEVTPMDMSVLN</sequence>
<dbReference type="InterPro" id="IPR025330">
    <property type="entry name" value="DUF4236"/>
</dbReference>
<proteinExistence type="predicted"/>
<feature type="domain" description="DUF4236" evidence="3">
    <location>
        <begin position="3"/>
        <end position="56"/>
    </location>
</feature>
<keyword evidence="1" id="KW-0175">Coiled coil</keyword>
<accession>A0A1D3K743</accession>
<feature type="compositionally biased region" description="Low complexity" evidence="2">
    <location>
        <begin position="64"/>
        <end position="75"/>
    </location>
</feature>
<feature type="region of interest" description="Disordered" evidence="2">
    <location>
        <begin position="54"/>
        <end position="81"/>
    </location>
</feature>